<dbReference type="AlphaFoldDB" id="A1K1Y7"/>
<evidence type="ECO:0000313" key="2">
    <source>
        <dbReference type="EMBL" id="CAL92842.1"/>
    </source>
</evidence>
<protein>
    <submittedName>
        <fullName evidence="2">Hypothetical secreted protein</fullName>
    </submittedName>
</protein>
<keyword evidence="3" id="KW-1185">Reference proteome</keyword>
<keyword evidence="1" id="KW-0732">Signal</keyword>
<dbReference type="eggNOG" id="COG0845">
    <property type="taxonomic scope" value="Bacteria"/>
</dbReference>
<dbReference type="STRING" id="62928.azo0225"/>
<dbReference type="KEGG" id="azo:azo0225"/>
<dbReference type="HOGENOM" id="CLU_114910_0_0_4"/>
<reference evidence="2 3" key="1">
    <citation type="journal article" date="2006" name="Nat. Biotechnol.">
        <title>Complete genome of the mutualistic, N2-fixing grass endophyte Azoarcus sp. strain BH72.</title>
        <authorList>
            <person name="Krause A."/>
            <person name="Ramakumar A."/>
            <person name="Bartels D."/>
            <person name="Battistoni F."/>
            <person name="Bekel T."/>
            <person name="Boch J."/>
            <person name="Boehm M."/>
            <person name="Friedrich F."/>
            <person name="Hurek T."/>
            <person name="Krause L."/>
            <person name="Linke B."/>
            <person name="McHardy A.C."/>
            <person name="Sarkar A."/>
            <person name="Schneiker S."/>
            <person name="Syed A.A."/>
            <person name="Thauer R."/>
            <person name="Vorhoelter F.-J."/>
            <person name="Weidner S."/>
            <person name="Puehler A."/>
            <person name="Reinhold-Hurek B."/>
            <person name="Kaiser O."/>
            <person name="Goesmann A."/>
        </authorList>
    </citation>
    <scope>NUCLEOTIDE SEQUENCE [LARGE SCALE GENOMIC DNA]</scope>
    <source>
        <strain evidence="2 3">BH72</strain>
    </source>
</reference>
<dbReference type="Proteomes" id="UP000002588">
    <property type="component" value="Chromosome"/>
</dbReference>
<evidence type="ECO:0000313" key="3">
    <source>
        <dbReference type="Proteomes" id="UP000002588"/>
    </source>
</evidence>
<feature type="signal peptide" evidence="1">
    <location>
        <begin position="1"/>
        <end position="26"/>
    </location>
</feature>
<dbReference type="EMBL" id="AM406670">
    <property type="protein sequence ID" value="CAL92842.1"/>
    <property type="molecule type" value="Genomic_DNA"/>
</dbReference>
<dbReference type="RefSeq" id="WP_011763960.1">
    <property type="nucleotide sequence ID" value="NC_008702.1"/>
</dbReference>
<accession>A1K1Y7</accession>
<gene>
    <name evidence="2" type="ordered locus">azo0225</name>
</gene>
<name>A1K1Y7_AZOSB</name>
<sequence length="198" mass="20140">MTPISSFPLRRGFAALALAAAGAVFASPGAHGPNGEHLDTPSGAVAVSATPRVEAHSEAFELVGKLDHGQFSFFIGRYETNEAVLGATVELEADGLKSIATFRAESGDYLVSDAAMVAALAKPGAHALLFTVETADDSDLLDASLTVADDHAVAHEGGKRGLPLAWTAAGVLGLAAVGTVALRRRKSAPNPSARGGRA</sequence>
<organism evidence="2 3">
    <name type="scientific">Azoarcus sp. (strain BH72)</name>
    <dbReference type="NCBI Taxonomy" id="418699"/>
    <lineage>
        <taxon>Bacteria</taxon>
        <taxon>Pseudomonadati</taxon>
        <taxon>Pseudomonadota</taxon>
        <taxon>Betaproteobacteria</taxon>
        <taxon>Rhodocyclales</taxon>
        <taxon>Zoogloeaceae</taxon>
        <taxon>Azoarcus</taxon>
    </lineage>
</organism>
<proteinExistence type="predicted"/>
<evidence type="ECO:0000256" key="1">
    <source>
        <dbReference type="SAM" id="SignalP"/>
    </source>
</evidence>
<feature type="chain" id="PRO_5002635314" evidence="1">
    <location>
        <begin position="27"/>
        <end position="198"/>
    </location>
</feature>